<sequence>MRNCPQSKNIETRAEWSSIAYKKKEISRLVLVLRSLRRRRDEGRAGRRSPSGEQSSGGEGILEQQPGS</sequence>
<accession>A0A0E0A7S6</accession>
<dbReference type="Gramene" id="OGLUM06G10560.4">
    <property type="protein sequence ID" value="OGLUM06G10560.4"/>
    <property type="gene ID" value="OGLUM06G10560"/>
</dbReference>
<dbReference type="AlphaFoldDB" id="A0A0E0A7S6"/>
<name>A0A0E0A7S6_9ORYZ</name>
<evidence type="ECO:0000313" key="3">
    <source>
        <dbReference type="Proteomes" id="UP000026961"/>
    </source>
</evidence>
<proteinExistence type="predicted"/>
<organism evidence="2">
    <name type="scientific">Oryza glumipatula</name>
    <dbReference type="NCBI Taxonomy" id="40148"/>
    <lineage>
        <taxon>Eukaryota</taxon>
        <taxon>Viridiplantae</taxon>
        <taxon>Streptophyta</taxon>
        <taxon>Embryophyta</taxon>
        <taxon>Tracheophyta</taxon>
        <taxon>Spermatophyta</taxon>
        <taxon>Magnoliopsida</taxon>
        <taxon>Liliopsida</taxon>
        <taxon>Poales</taxon>
        <taxon>Poaceae</taxon>
        <taxon>BOP clade</taxon>
        <taxon>Oryzoideae</taxon>
        <taxon>Oryzeae</taxon>
        <taxon>Oryzinae</taxon>
        <taxon>Oryza</taxon>
    </lineage>
</organism>
<feature type="region of interest" description="Disordered" evidence="1">
    <location>
        <begin position="39"/>
        <end position="68"/>
    </location>
</feature>
<dbReference type="EnsemblPlants" id="OGLUM06G10560.4">
    <property type="protein sequence ID" value="OGLUM06G10560.4"/>
    <property type="gene ID" value="OGLUM06G10560"/>
</dbReference>
<keyword evidence="3" id="KW-1185">Reference proteome</keyword>
<evidence type="ECO:0000256" key="1">
    <source>
        <dbReference type="SAM" id="MobiDB-lite"/>
    </source>
</evidence>
<reference evidence="2" key="1">
    <citation type="submission" date="2015-04" db="UniProtKB">
        <authorList>
            <consortium name="EnsemblPlants"/>
        </authorList>
    </citation>
    <scope>IDENTIFICATION</scope>
</reference>
<reference evidence="2" key="2">
    <citation type="submission" date="2018-05" db="EMBL/GenBank/DDBJ databases">
        <title>OgluRS3 (Oryza glumaepatula Reference Sequence Version 3).</title>
        <authorList>
            <person name="Zhang J."/>
            <person name="Kudrna D."/>
            <person name="Lee S."/>
            <person name="Talag J."/>
            <person name="Welchert J."/>
            <person name="Wing R.A."/>
        </authorList>
    </citation>
    <scope>NUCLEOTIDE SEQUENCE [LARGE SCALE GENOMIC DNA]</scope>
</reference>
<protein>
    <submittedName>
        <fullName evidence="2">Uncharacterized protein</fullName>
    </submittedName>
</protein>
<dbReference type="Proteomes" id="UP000026961">
    <property type="component" value="Chromosome 6"/>
</dbReference>
<dbReference type="HOGENOM" id="CLU_2798086_0_0_1"/>
<evidence type="ECO:0000313" key="2">
    <source>
        <dbReference type="EnsemblPlants" id="OGLUM06G10560.4"/>
    </source>
</evidence>